<accession>A0A0C3DK55</accession>
<dbReference type="Proteomes" id="UP000053989">
    <property type="component" value="Unassembled WGS sequence"/>
</dbReference>
<dbReference type="EMBL" id="KN822116">
    <property type="protein sequence ID" value="KIM56451.1"/>
    <property type="molecule type" value="Genomic_DNA"/>
</dbReference>
<protein>
    <submittedName>
        <fullName evidence="1">Uncharacterized protein</fullName>
    </submittedName>
</protein>
<feature type="non-terminal residue" evidence="1">
    <location>
        <position position="1"/>
    </location>
</feature>
<gene>
    <name evidence="1" type="ORF">SCLCIDRAFT_132575</name>
</gene>
<dbReference type="InParanoid" id="A0A0C3DK55"/>
<sequence length="128" mass="14481">SELQASLAMSSRENRAFGLDYSLHTRFLQVKTNSIGRERLVNDIFKGFGDLNCIFSLVRGDKMLRMVNIDRRKLGRTSSNGLRKGRMLPRAKCGYSRGADTNLLGNSFIRMARVKQRENGVLLSKRGI</sequence>
<keyword evidence="2" id="KW-1185">Reference proteome</keyword>
<dbReference type="AlphaFoldDB" id="A0A0C3DK55"/>
<reference evidence="2" key="2">
    <citation type="submission" date="2015-01" db="EMBL/GenBank/DDBJ databases">
        <title>Evolutionary Origins and Diversification of the Mycorrhizal Mutualists.</title>
        <authorList>
            <consortium name="DOE Joint Genome Institute"/>
            <consortium name="Mycorrhizal Genomics Consortium"/>
            <person name="Kohler A."/>
            <person name="Kuo A."/>
            <person name="Nagy L.G."/>
            <person name="Floudas D."/>
            <person name="Copeland A."/>
            <person name="Barry K.W."/>
            <person name="Cichocki N."/>
            <person name="Veneault-Fourrey C."/>
            <person name="LaButti K."/>
            <person name="Lindquist E.A."/>
            <person name="Lipzen A."/>
            <person name="Lundell T."/>
            <person name="Morin E."/>
            <person name="Murat C."/>
            <person name="Riley R."/>
            <person name="Ohm R."/>
            <person name="Sun H."/>
            <person name="Tunlid A."/>
            <person name="Henrissat B."/>
            <person name="Grigoriev I.V."/>
            <person name="Hibbett D.S."/>
            <person name="Martin F."/>
        </authorList>
    </citation>
    <scope>NUCLEOTIDE SEQUENCE [LARGE SCALE GENOMIC DNA]</scope>
    <source>
        <strain evidence="2">Foug A</strain>
    </source>
</reference>
<dbReference type="HOGENOM" id="CLU_1964889_0_0_1"/>
<name>A0A0C3DK55_9AGAM</name>
<evidence type="ECO:0000313" key="2">
    <source>
        <dbReference type="Proteomes" id="UP000053989"/>
    </source>
</evidence>
<proteinExistence type="predicted"/>
<organism evidence="1 2">
    <name type="scientific">Scleroderma citrinum Foug A</name>
    <dbReference type="NCBI Taxonomy" id="1036808"/>
    <lineage>
        <taxon>Eukaryota</taxon>
        <taxon>Fungi</taxon>
        <taxon>Dikarya</taxon>
        <taxon>Basidiomycota</taxon>
        <taxon>Agaricomycotina</taxon>
        <taxon>Agaricomycetes</taxon>
        <taxon>Agaricomycetidae</taxon>
        <taxon>Boletales</taxon>
        <taxon>Sclerodermatineae</taxon>
        <taxon>Sclerodermataceae</taxon>
        <taxon>Scleroderma</taxon>
    </lineage>
</organism>
<evidence type="ECO:0000313" key="1">
    <source>
        <dbReference type="EMBL" id="KIM56451.1"/>
    </source>
</evidence>
<dbReference type="OrthoDB" id="2698482at2759"/>
<reference evidence="1 2" key="1">
    <citation type="submission" date="2014-04" db="EMBL/GenBank/DDBJ databases">
        <authorList>
            <consortium name="DOE Joint Genome Institute"/>
            <person name="Kuo A."/>
            <person name="Kohler A."/>
            <person name="Nagy L.G."/>
            <person name="Floudas D."/>
            <person name="Copeland A."/>
            <person name="Barry K.W."/>
            <person name="Cichocki N."/>
            <person name="Veneault-Fourrey C."/>
            <person name="LaButti K."/>
            <person name="Lindquist E.A."/>
            <person name="Lipzen A."/>
            <person name="Lundell T."/>
            <person name="Morin E."/>
            <person name="Murat C."/>
            <person name="Sun H."/>
            <person name="Tunlid A."/>
            <person name="Henrissat B."/>
            <person name="Grigoriev I.V."/>
            <person name="Hibbett D.S."/>
            <person name="Martin F."/>
            <person name="Nordberg H.P."/>
            <person name="Cantor M.N."/>
            <person name="Hua S.X."/>
        </authorList>
    </citation>
    <scope>NUCLEOTIDE SEQUENCE [LARGE SCALE GENOMIC DNA]</scope>
    <source>
        <strain evidence="1 2">Foug A</strain>
    </source>
</reference>